<protein>
    <recommendedName>
        <fullName evidence="7">Carbonic anhydrase</fullName>
    </recommendedName>
</protein>
<dbReference type="AlphaFoldDB" id="A0AA38VF92"/>
<evidence type="ECO:0008006" key="7">
    <source>
        <dbReference type="Google" id="ProtNLM"/>
    </source>
</evidence>
<dbReference type="PANTHER" id="PTHR43175">
    <property type="entry name" value="CARBONIC ANHYDRASE"/>
    <property type="match status" value="1"/>
</dbReference>
<comment type="cofactor">
    <cofactor evidence="1">
        <name>Zn(2+)</name>
        <dbReference type="ChEBI" id="CHEBI:29105"/>
    </cofactor>
</comment>
<dbReference type="InterPro" id="IPR036874">
    <property type="entry name" value="Carbonic_anhydrase_sf"/>
</dbReference>
<keyword evidence="4" id="KW-0862">Zinc</keyword>
<keyword evidence="6" id="KW-1185">Reference proteome</keyword>
<evidence type="ECO:0000256" key="3">
    <source>
        <dbReference type="ARBA" id="ARBA00022723"/>
    </source>
</evidence>
<accession>A0AA38VF92</accession>
<dbReference type="Proteomes" id="UP001174691">
    <property type="component" value="Unassembled WGS sequence"/>
</dbReference>
<comment type="similarity">
    <text evidence="2">Belongs to the beta-class carbonic anhydrase family.</text>
</comment>
<evidence type="ECO:0000256" key="2">
    <source>
        <dbReference type="ARBA" id="ARBA00006217"/>
    </source>
</evidence>
<evidence type="ECO:0000256" key="1">
    <source>
        <dbReference type="ARBA" id="ARBA00001947"/>
    </source>
</evidence>
<proteinExistence type="inferred from homology"/>
<dbReference type="EMBL" id="JANBVN010000345">
    <property type="protein sequence ID" value="KAJ9129425.1"/>
    <property type="molecule type" value="Genomic_DNA"/>
</dbReference>
<dbReference type="Gene3D" id="3.40.1050.10">
    <property type="entry name" value="Carbonic anhydrase"/>
    <property type="match status" value="1"/>
</dbReference>
<evidence type="ECO:0000313" key="6">
    <source>
        <dbReference type="Proteomes" id="UP001174691"/>
    </source>
</evidence>
<evidence type="ECO:0000256" key="4">
    <source>
        <dbReference type="ARBA" id="ARBA00022833"/>
    </source>
</evidence>
<name>A0AA38VF92_9PEZI</name>
<dbReference type="PANTHER" id="PTHR43175:SF3">
    <property type="entry name" value="CARBON DISULFIDE HYDROLASE"/>
    <property type="match status" value="1"/>
</dbReference>
<reference evidence="5" key="1">
    <citation type="submission" date="2022-07" db="EMBL/GenBank/DDBJ databases">
        <title>Fungi with potential for degradation of polypropylene.</title>
        <authorList>
            <person name="Gostincar C."/>
        </authorList>
    </citation>
    <scope>NUCLEOTIDE SEQUENCE</scope>
    <source>
        <strain evidence="5">EXF-13287</strain>
    </source>
</reference>
<dbReference type="SUPFAM" id="SSF53056">
    <property type="entry name" value="beta-carbonic anhydrase, cab"/>
    <property type="match status" value="1"/>
</dbReference>
<feature type="non-terminal residue" evidence="5">
    <location>
        <position position="1"/>
    </location>
</feature>
<organism evidence="5 6">
    <name type="scientific">Coniochaeta hoffmannii</name>
    <dbReference type="NCBI Taxonomy" id="91930"/>
    <lineage>
        <taxon>Eukaryota</taxon>
        <taxon>Fungi</taxon>
        <taxon>Dikarya</taxon>
        <taxon>Ascomycota</taxon>
        <taxon>Pezizomycotina</taxon>
        <taxon>Sordariomycetes</taxon>
        <taxon>Sordariomycetidae</taxon>
        <taxon>Coniochaetales</taxon>
        <taxon>Coniochaetaceae</taxon>
        <taxon>Coniochaeta</taxon>
    </lineage>
</organism>
<comment type="caution">
    <text evidence="5">The sequence shown here is derived from an EMBL/GenBank/DDBJ whole genome shotgun (WGS) entry which is preliminary data.</text>
</comment>
<keyword evidence="3" id="KW-0479">Metal-binding</keyword>
<gene>
    <name evidence="5" type="ORF">NKR19_g10376</name>
</gene>
<dbReference type="InterPro" id="IPR001765">
    <property type="entry name" value="Carbonic_anhydrase"/>
</dbReference>
<dbReference type="GO" id="GO:0004089">
    <property type="term" value="F:carbonate dehydratase activity"/>
    <property type="evidence" value="ECO:0007669"/>
    <property type="project" value="InterPro"/>
</dbReference>
<sequence length="59" mass="6671">PEAEAELKERKLDFLPFPEVEGAVKEDVEFLKGSKLIPEGVPISGWVYEVETGRTRRVV</sequence>
<evidence type="ECO:0000313" key="5">
    <source>
        <dbReference type="EMBL" id="KAJ9129425.1"/>
    </source>
</evidence>
<dbReference type="GO" id="GO:0008270">
    <property type="term" value="F:zinc ion binding"/>
    <property type="evidence" value="ECO:0007669"/>
    <property type="project" value="InterPro"/>
</dbReference>